<evidence type="ECO:0000256" key="1">
    <source>
        <dbReference type="SAM" id="Phobius"/>
    </source>
</evidence>
<keyword evidence="1" id="KW-1133">Transmembrane helix</keyword>
<reference evidence="2" key="1">
    <citation type="journal article" date="2015" name="Nature">
        <title>Complex archaea that bridge the gap between prokaryotes and eukaryotes.</title>
        <authorList>
            <person name="Spang A."/>
            <person name="Saw J.H."/>
            <person name="Jorgensen S.L."/>
            <person name="Zaremba-Niedzwiedzka K."/>
            <person name="Martijn J."/>
            <person name="Lind A.E."/>
            <person name="van Eijk R."/>
            <person name="Schleper C."/>
            <person name="Guy L."/>
            <person name="Ettema T.J."/>
        </authorList>
    </citation>
    <scope>NUCLEOTIDE SEQUENCE</scope>
</reference>
<feature type="transmembrane region" description="Helical" evidence="1">
    <location>
        <begin position="79"/>
        <end position="96"/>
    </location>
</feature>
<keyword evidence="1" id="KW-0812">Transmembrane</keyword>
<sequence>MKKWTVLKIYFILYLACCLIYTILNWNFFWNELVTWNTTPFYEGWEVISLATLVLLGLIGLLIDYILTKFIKNRRTLNNVEIVLAIAFSIALWFGSK</sequence>
<evidence type="ECO:0000313" key="2">
    <source>
        <dbReference type="EMBL" id="KKO00817.1"/>
    </source>
</evidence>
<dbReference type="EMBL" id="LAZR01000038">
    <property type="protein sequence ID" value="KKO00817.1"/>
    <property type="molecule type" value="Genomic_DNA"/>
</dbReference>
<proteinExistence type="predicted"/>
<name>A0A0F9XN79_9ZZZZ</name>
<comment type="caution">
    <text evidence="2">The sequence shown here is derived from an EMBL/GenBank/DDBJ whole genome shotgun (WGS) entry which is preliminary data.</text>
</comment>
<feature type="transmembrane region" description="Helical" evidence="1">
    <location>
        <begin position="48"/>
        <end position="67"/>
    </location>
</feature>
<feature type="transmembrane region" description="Helical" evidence="1">
    <location>
        <begin position="7"/>
        <end position="28"/>
    </location>
</feature>
<protein>
    <submittedName>
        <fullName evidence="2">Uncharacterized protein</fullName>
    </submittedName>
</protein>
<gene>
    <name evidence="2" type="ORF">LCGC14_0122230</name>
</gene>
<organism evidence="2">
    <name type="scientific">marine sediment metagenome</name>
    <dbReference type="NCBI Taxonomy" id="412755"/>
    <lineage>
        <taxon>unclassified sequences</taxon>
        <taxon>metagenomes</taxon>
        <taxon>ecological metagenomes</taxon>
    </lineage>
</organism>
<keyword evidence="1" id="KW-0472">Membrane</keyword>
<accession>A0A0F9XN79</accession>
<dbReference type="AlphaFoldDB" id="A0A0F9XN79"/>